<dbReference type="InterPro" id="IPR006440">
    <property type="entry name" value="Doc"/>
</dbReference>
<organism evidence="1 2">
    <name type="scientific">Bifidobacterium adolescentis</name>
    <dbReference type="NCBI Taxonomy" id="1680"/>
    <lineage>
        <taxon>Bacteria</taxon>
        <taxon>Bacillati</taxon>
        <taxon>Actinomycetota</taxon>
        <taxon>Actinomycetes</taxon>
        <taxon>Bifidobacteriales</taxon>
        <taxon>Bifidobacteriaceae</taxon>
        <taxon>Bifidobacterium</taxon>
    </lineage>
</organism>
<dbReference type="InterPro" id="IPR053737">
    <property type="entry name" value="Type_II_TA_Toxin"/>
</dbReference>
<name>A0A2R4G3P1_BIFAD</name>
<accession>A0A2R4G3P1</accession>
<sequence>MSLENSQKRRFSNEVRWRSGLLPDLFGQVAHFVFHLAKDHSFADGNKRTAMSVSLALLDKEGINLAIDDDADPAENTLYKLISALVTEIITEETFASEFRNAGRVSGLRE</sequence>
<dbReference type="Gene3D" id="1.20.120.1870">
    <property type="entry name" value="Fic/DOC protein, Fido domain"/>
    <property type="match status" value="1"/>
</dbReference>
<dbReference type="GO" id="GO:0016301">
    <property type="term" value="F:kinase activity"/>
    <property type="evidence" value="ECO:0007669"/>
    <property type="project" value="InterPro"/>
</dbReference>
<proteinExistence type="predicted"/>
<dbReference type="InterPro" id="IPR003812">
    <property type="entry name" value="Fido"/>
</dbReference>
<dbReference type="PANTHER" id="PTHR39426">
    <property type="entry name" value="HOMOLOGY TO DEATH-ON-CURING PROTEIN OF PHAGE P1"/>
    <property type="match status" value="1"/>
</dbReference>
<reference evidence="1 2" key="1">
    <citation type="submission" date="2018-03" db="EMBL/GenBank/DDBJ databases">
        <authorList>
            <person name="Keele B.F."/>
        </authorList>
    </citation>
    <scope>NUCLEOTIDE SEQUENCE [LARGE SCALE GENOMIC DNA]</scope>
    <source>
        <strain evidence="1 2">1-11</strain>
    </source>
</reference>
<protein>
    <submittedName>
        <fullName evidence="1">Uncharacterized protein</fullName>
    </submittedName>
</protein>
<dbReference type="OrthoDB" id="9802752at2"/>
<evidence type="ECO:0000313" key="1">
    <source>
        <dbReference type="EMBL" id="AVT45468.1"/>
    </source>
</evidence>
<dbReference type="PANTHER" id="PTHR39426:SF1">
    <property type="entry name" value="HOMOLOGY TO DEATH-ON-CURING PROTEIN OF PHAGE P1"/>
    <property type="match status" value="1"/>
</dbReference>
<dbReference type="Pfam" id="PF02661">
    <property type="entry name" value="Fic"/>
    <property type="match status" value="1"/>
</dbReference>
<dbReference type="SUPFAM" id="SSF140931">
    <property type="entry name" value="Fic-like"/>
    <property type="match status" value="1"/>
</dbReference>
<dbReference type="InterPro" id="IPR036597">
    <property type="entry name" value="Fido-like_dom_sf"/>
</dbReference>
<gene>
    <name evidence="1" type="ORF">C8077_05795</name>
</gene>
<evidence type="ECO:0000313" key="2">
    <source>
        <dbReference type="Proteomes" id="UP000241454"/>
    </source>
</evidence>
<dbReference type="EMBL" id="CP028341">
    <property type="protein sequence ID" value="AVT45468.1"/>
    <property type="molecule type" value="Genomic_DNA"/>
</dbReference>
<dbReference type="PROSITE" id="PS51459">
    <property type="entry name" value="FIDO"/>
    <property type="match status" value="1"/>
</dbReference>
<dbReference type="AlphaFoldDB" id="A0A2R4G3P1"/>
<dbReference type="Proteomes" id="UP000241454">
    <property type="component" value="Chromosome"/>
</dbReference>